<evidence type="ECO:0000313" key="2">
    <source>
        <dbReference type="EMBL" id="AKE61653.1"/>
    </source>
</evidence>
<dbReference type="Proteomes" id="UP000034085">
    <property type="component" value="Chromosome"/>
</dbReference>
<feature type="domain" description="Tli3-like" evidence="1">
    <location>
        <begin position="27"/>
        <end position="118"/>
    </location>
</feature>
<dbReference type="OrthoDB" id="7065968at2"/>
<dbReference type="HOGENOM" id="CLU_101768_0_0_6"/>
<reference evidence="2 3" key="1">
    <citation type="journal article" date="2013" name="Appl. Microbiol. Biotechnol.">
        <title>Glycerol assimilation and production of 1,3-propanediol by Citrobacter amalonaticus Y19.</title>
        <authorList>
            <person name="Ainala S.K."/>
            <person name="Ashok S."/>
            <person name="Ko Y."/>
            <person name="Park S."/>
        </authorList>
    </citation>
    <scope>NUCLEOTIDE SEQUENCE [LARGE SCALE GENOMIC DNA]</scope>
    <source>
        <strain evidence="2 3">Y19</strain>
    </source>
</reference>
<organism evidence="2 3">
    <name type="scientific">Citrobacter amalonaticus Y19</name>
    <dbReference type="NCBI Taxonomy" id="1261127"/>
    <lineage>
        <taxon>Bacteria</taxon>
        <taxon>Pseudomonadati</taxon>
        <taxon>Pseudomonadota</taxon>
        <taxon>Gammaproteobacteria</taxon>
        <taxon>Enterobacterales</taxon>
        <taxon>Enterobacteriaceae</taxon>
        <taxon>Citrobacter</taxon>
    </lineage>
</organism>
<proteinExistence type="predicted"/>
<dbReference type="KEGG" id="cama:F384_25320"/>
<dbReference type="InterPro" id="IPR057562">
    <property type="entry name" value="Tli3-like_dom"/>
</dbReference>
<dbReference type="PATRIC" id="fig|1261127.3.peg.5248"/>
<accession>A0A0F6RIA9</accession>
<protein>
    <recommendedName>
        <fullName evidence="1">Tli3-like domain-containing protein</fullName>
    </recommendedName>
</protein>
<sequence length="278" mass="31989">MKIRTFLLACGCLCAGCDQHDPRPRELPKQIVYRFDDHRYLELEGFRCEGALWYVDTKRAIRSEVVARDTPIFRISFFKYVHPSERYISIPWGDFSGFIVSKDYGQTWGDGRFSPGGGADPHAYGSKGKRIPAREDDYGMTAIPGEDTSPIRKDVVSMTVVNDQAFILTRWGDLYISSKPFDDPRLNPGGEGIPYTYKDYKGILRHDRLEPGSSGMDWGWEYTSWNSVDGPDRWITDAYKPNWQNIPNKIPEVKNYTGWDHMYCDMDAGLPEKEKQKQ</sequence>
<evidence type="ECO:0000259" key="1">
    <source>
        <dbReference type="Pfam" id="PF24316"/>
    </source>
</evidence>
<dbReference type="Pfam" id="PF24316">
    <property type="entry name" value="Tli3"/>
    <property type="match status" value="1"/>
</dbReference>
<name>A0A0F6RIA9_CITAM</name>
<evidence type="ECO:0000313" key="3">
    <source>
        <dbReference type="Proteomes" id="UP000034085"/>
    </source>
</evidence>
<dbReference type="AlphaFoldDB" id="A0A0F6RIA9"/>
<dbReference type="EMBL" id="CP011132">
    <property type="protein sequence ID" value="AKE61653.1"/>
    <property type="molecule type" value="Genomic_DNA"/>
</dbReference>
<dbReference type="RefSeq" id="WP_046497047.1">
    <property type="nucleotide sequence ID" value="NZ_CP011132.1"/>
</dbReference>
<gene>
    <name evidence="2" type="ORF">F384_25320</name>
</gene>